<evidence type="ECO:0000313" key="3">
    <source>
        <dbReference type="Proteomes" id="UP000280455"/>
    </source>
</evidence>
<protein>
    <submittedName>
        <fullName evidence="2">Uncharacterized protein</fullName>
    </submittedName>
</protein>
<reference evidence="2 3" key="1">
    <citation type="submission" date="2018-03" db="EMBL/GenBank/DDBJ databases">
        <title>Diversity of phytobeneficial traits revealed by whole-genome analysis of worldwide-isolated phenazine-producing Pseudomonas spp.</title>
        <authorList>
            <person name="Biessy A."/>
            <person name="Novinscak A."/>
            <person name="Blom J."/>
            <person name="Leger G."/>
            <person name="Thomashow L.S."/>
            <person name="Cazorla F.M."/>
            <person name="Josic D."/>
            <person name="Filion M."/>
        </authorList>
    </citation>
    <scope>NUCLEOTIDE SEQUENCE [LARGE SCALE GENOMIC DNA]</scope>
    <source>
        <strain evidence="2 3">ChPhzS24</strain>
    </source>
</reference>
<feature type="region of interest" description="Disordered" evidence="1">
    <location>
        <begin position="115"/>
        <end position="151"/>
    </location>
</feature>
<dbReference type="Proteomes" id="UP000280455">
    <property type="component" value="Chromosome"/>
</dbReference>
<evidence type="ECO:0000313" key="2">
    <source>
        <dbReference type="EMBL" id="AZE27712.1"/>
    </source>
</evidence>
<dbReference type="AlphaFoldDB" id="A0AAD0ZBR2"/>
<organism evidence="2 3">
    <name type="scientific">Pseudomonas chlororaphis subsp. aureofaciens</name>
    <dbReference type="NCBI Taxonomy" id="587851"/>
    <lineage>
        <taxon>Bacteria</taxon>
        <taxon>Pseudomonadati</taxon>
        <taxon>Pseudomonadota</taxon>
        <taxon>Gammaproteobacteria</taxon>
        <taxon>Pseudomonadales</taxon>
        <taxon>Pseudomonadaceae</taxon>
        <taxon>Pseudomonas</taxon>
    </lineage>
</organism>
<feature type="compositionally biased region" description="Basic residues" evidence="1">
    <location>
        <begin position="127"/>
        <end position="147"/>
    </location>
</feature>
<gene>
    <name evidence="2" type="ORF">C4K07_0908</name>
</gene>
<sequence>MGVHPFPIEGELSRPTRPILRCAPEKEKIEVCMRKTFPLQVWQTAGLILGVPPSHATRNLHSDNFTASHNVNTADDVLFTRHRLQDPGHPFSTASLSKPLYFIRSTQCAQHLRQTGQAAQPEASRHPLQRRTNRRHGSPWMPRKKATHAPEKASAYGQIHQYLYKCVIPVRSFHSLILVTAPHLALGMGPA</sequence>
<dbReference type="EMBL" id="CP027750">
    <property type="protein sequence ID" value="AZE27712.1"/>
    <property type="molecule type" value="Genomic_DNA"/>
</dbReference>
<proteinExistence type="predicted"/>
<evidence type="ECO:0000256" key="1">
    <source>
        <dbReference type="SAM" id="MobiDB-lite"/>
    </source>
</evidence>
<accession>A0AAD0ZBR2</accession>
<name>A0AAD0ZBR2_9PSED</name>